<comment type="similarity">
    <text evidence="8">Belongs to the tRNA nucleotidyltransferase/poly(A) polymerase family.</text>
</comment>
<comment type="cofactor">
    <cofactor evidence="1">
        <name>Mg(2+)</name>
        <dbReference type="ChEBI" id="CHEBI:18420"/>
    </cofactor>
</comment>
<dbReference type="GO" id="GO:0000166">
    <property type="term" value="F:nucleotide binding"/>
    <property type="evidence" value="ECO:0007669"/>
    <property type="project" value="UniProtKB-KW"/>
</dbReference>
<evidence type="ECO:0000256" key="8">
    <source>
        <dbReference type="RuleBase" id="RU003953"/>
    </source>
</evidence>
<dbReference type="PANTHER" id="PTHR46173:SF1">
    <property type="entry name" value="CCA TRNA NUCLEOTIDYLTRANSFERASE 1, MITOCHONDRIAL"/>
    <property type="match status" value="1"/>
</dbReference>
<keyword evidence="5" id="KW-0479">Metal-binding</keyword>
<gene>
    <name evidence="11" type="ORF">CA12_39930</name>
</gene>
<dbReference type="GO" id="GO:0000049">
    <property type="term" value="F:tRNA binding"/>
    <property type="evidence" value="ECO:0007669"/>
    <property type="project" value="TreeGrafter"/>
</dbReference>
<evidence type="ECO:0000256" key="4">
    <source>
        <dbReference type="ARBA" id="ARBA00022695"/>
    </source>
</evidence>
<dbReference type="CDD" id="cd05398">
    <property type="entry name" value="NT_ClassII-CCAase"/>
    <property type="match status" value="1"/>
</dbReference>
<dbReference type="PANTHER" id="PTHR46173">
    <property type="entry name" value="CCA TRNA NUCLEOTIDYLTRANSFERASE 1, MITOCHONDRIAL"/>
    <property type="match status" value="1"/>
</dbReference>
<evidence type="ECO:0000256" key="5">
    <source>
        <dbReference type="ARBA" id="ARBA00022723"/>
    </source>
</evidence>
<dbReference type="Pfam" id="PF12627">
    <property type="entry name" value="PolyA_pol_RNAbd"/>
    <property type="match status" value="1"/>
</dbReference>
<dbReference type="InterPro" id="IPR043519">
    <property type="entry name" value="NT_sf"/>
</dbReference>
<organism evidence="11 12">
    <name type="scientific">Alienimonas californiensis</name>
    <dbReference type="NCBI Taxonomy" id="2527989"/>
    <lineage>
        <taxon>Bacteria</taxon>
        <taxon>Pseudomonadati</taxon>
        <taxon>Planctomycetota</taxon>
        <taxon>Planctomycetia</taxon>
        <taxon>Planctomycetales</taxon>
        <taxon>Planctomycetaceae</taxon>
        <taxon>Alienimonas</taxon>
    </lineage>
</organism>
<keyword evidence="6" id="KW-0547">Nucleotide-binding</keyword>
<dbReference type="Proteomes" id="UP000318741">
    <property type="component" value="Chromosome"/>
</dbReference>
<evidence type="ECO:0000256" key="6">
    <source>
        <dbReference type="ARBA" id="ARBA00022741"/>
    </source>
</evidence>
<evidence type="ECO:0000256" key="2">
    <source>
        <dbReference type="ARBA" id="ARBA00022679"/>
    </source>
</evidence>
<keyword evidence="8" id="KW-0694">RNA-binding</keyword>
<evidence type="ECO:0000259" key="9">
    <source>
        <dbReference type="Pfam" id="PF01743"/>
    </source>
</evidence>
<dbReference type="GO" id="GO:0008033">
    <property type="term" value="P:tRNA processing"/>
    <property type="evidence" value="ECO:0007669"/>
    <property type="project" value="UniProtKB-KW"/>
</dbReference>
<dbReference type="SUPFAM" id="SSF81891">
    <property type="entry name" value="Poly A polymerase C-terminal region-like"/>
    <property type="match status" value="1"/>
</dbReference>
<evidence type="ECO:0000256" key="7">
    <source>
        <dbReference type="ARBA" id="ARBA00022842"/>
    </source>
</evidence>
<dbReference type="RefSeq" id="WP_145360854.1">
    <property type="nucleotide sequence ID" value="NZ_CP036265.1"/>
</dbReference>
<dbReference type="InterPro" id="IPR032828">
    <property type="entry name" value="PolyA_RNA-bd"/>
</dbReference>
<dbReference type="OrthoDB" id="9805698at2"/>
<dbReference type="SUPFAM" id="SSF81301">
    <property type="entry name" value="Nucleotidyltransferase"/>
    <property type="match status" value="1"/>
</dbReference>
<accession>A0A517PER1</accession>
<dbReference type="GO" id="GO:0046872">
    <property type="term" value="F:metal ion binding"/>
    <property type="evidence" value="ECO:0007669"/>
    <property type="project" value="UniProtKB-KW"/>
</dbReference>
<sequence>MTDRPADPNRDFAVHVAGELSRAGHVALFAGGCVRDRLLGKAPKDYDVATDAPPAAVRKLFGRRRTLAVGESFGVIVVLPDRQRFPGAQQVEVATFREETGYADGRRPDAVRFSTPEADAQRRDFTINGLFENPATGGVIDYVAGAADLKAGVLRAIGDPAERMREDKLRLLRAVRFAATLKFTLDPSTADAVRSEADGLPSVSGERIGAEMRRILADPQRAAGVRLLEEVALLGPVAPAVDALPAERRERTVAVLDALGAEPVPFPLGLAALLIEVGSVRKTAAAWRLSNDEAQRAGDLLADATALDGFDALPPHRKKRLLARDHAADLIALTAALRRADGRPTVDADAAAAYLAAHAREELAPAPLLTGADLIAAGMRPGPEFKALLDRAYDAQLDGRVRTTEDALAFVL</sequence>
<keyword evidence="7" id="KW-0460">Magnesium</keyword>
<dbReference type="GO" id="GO:0016779">
    <property type="term" value="F:nucleotidyltransferase activity"/>
    <property type="evidence" value="ECO:0007669"/>
    <property type="project" value="UniProtKB-KW"/>
</dbReference>
<keyword evidence="4" id="KW-0548">Nucleotidyltransferase</keyword>
<feature type="domain" description="tRNA nucleotidyltransferase/poly(A) polymerase RNA and SrmB- binding" evidence="10">
    <location>
        <begin position="183"/>
        <end position="243"/>
    </location>
</feature>
<dbReference type="EMBL" id="CP036265">
    <property type="protein sequence ID" value="QDT17858.1"/>
    <property type="molecule type" value="Genomic_DNA"/>
</dbReference>
<dbReference type="PROSITE" id="PS51257">
    <property type="entry name" value="PROKAR_LIPOPROTEIN"/>
    <property type="match status" value="1"/>
</dbReference>
<dbReference type="Pfam" id="PF01743">
    <property type="entry name" value="PolyA_pol"/>
    <property type="match status" value="1"/>
</dbReference>
<keyword evidence="12" id="KW-1185">Reference proteome</keyword>
<evidence type="ECO:0000313" key="11">
    <source>
        <dbReference type="EMBL" id="QDT17858.1"/>
    </source>
</evidence>
<name>A0A517PER1_9PLAN</name>
<evidence type="ECO:0000256" key="1">
    <source>
        <dbReference type="ARBA" id="ARBA00001946"/>
    </source>
</evidence>
<evidence type="ECO:0000256" key="3">
    <source>
        <dbReference type="ARBA" id="ARBA00022694"/>
    </source>
</evidence>
<dbReference type="KEGG" id="acaf:CA12_39930"/>
<dbReference type="AlphaFoldDB" id="A0A517PER1"/>
<reference evidence="11 12" key="1">
    <citation type="submission" date="2019-02" db="EMBL/GenBank/DDBJ databases">
        <title>Deep-cultivation of Planctomycetes and their phenomic and genomic characterization uncovers novel biology.</title>
        <authorList>
            <person name="Wiegand S."/>
            <person name="Jogler M."/>
            <person name="Boedeker C."/>
            <person name="Pinto D."/>
            <person name="Vollmers J."/>
            <person name="Rivas-Marin E."/>
            <person name="Kohn T."/>
            <person name="Peeters S.H."/>
            <person name="Heuer A."/>
            <person name="Rast P."/>
            <person name="Oberbeckmann S."/>
            <person name="Bunk B."/>
            <person name="Jeske O."/>
            <person name="Meyerdierks A."/>
            <person name="Storesund J.E."/>
            <person name="Kallscheuer N."/>
            <person name="Luecker S."/>
            <person name="Lage O.M."/>
            <person name="Pohl T."/>
            <person name="Merkel B.J."/>
            <person name="Hornburger P."/>
            <person name="Mueller R.-W."/>
            <person name="Bruemmer F."/>
            <person name="Labrenz M."/>
            <person name="Spormann A.M."/>
            <person name="Op den Camp H."/>
            <person name="Overmann J."/>
            <person name="Amann R."/>
            <person name="Jetten M.S.M."/>
            <person name="Mascher T."/>
            <person name="Medema M.H."/>
            <person name="Devos D.P."/>
            <person name="Kaster A.-K."/>
            <person name="Ovreas L."/>
            <person name="Rohde M."/>
            <person name="Galperin M.Y."/>
            <person name="Jogler C."/>
        </authorList>
    </citation>
    <scope>NUCLEOTIDE SEQUENCE [LARGE SCALE GENOMIC DNA]</scope>
    <source>
        <strain evidence="11 12">CA12</strain>
    </source>
</reference>
<feature type="domain" description="Poly A polymerase head" evidence="9">
    <location>
        <begin position="29"/>
        <end position="155"/>
    </location>
</feature>
<evidence type="ECO:0000259" key="10">
    <source>
        <dbReference type="Pfam" id="PF12627"/>
    </source>
</evidence>
<proteinExistence type="inferred from homology"/>
<keyword evidence="3" id="KW-0819">tRNA processing</keyword>
<dbReference type="InterPro" id="IPR050264">
    <property type="entry name" value="Bact_CCA-adding_enz_type3_sf"/>
</dbReference>
<dbReference type="InterPro" id="IPR002646">
    <property type="entry name" value="PolA_pol_head_dom"/>
</dbReference>
<dbReference type="Gene3D" id="1.10.3090.10">
    <property type="entry name" value="cca-adding enzyme, domain 2"/>
    <property type="match status" value="1"/>
</dbReference>
<keyword evidence="2 8" id="KW-0808">Transferase</keyword>
<evidence type="ECO:0000313" key="12">
    <source>
        <dbReference type="Proteomes" id="UP000318741"/>
    </source>
</evidence>
<dbReference type="Gene3D" id="3.30.460.10">
    <property type="entry name" value="Beta Polymerase, domain 2"/>
    <property type="match status" value="1"/>
</dbReference>
<protein>
    <submittedName>
        <fullName evidence="11">tRNA nucleotidyltransferase/poly(A) polymerase</fullName>
    </submittedName>
</protein>